<reference evidence="5" key="1">
    <citation type="submission" date="2016-07" db="EMBL/GenBank/DDBJ databases">
        <authorList>
            <person name="Florea S."/>
            <person name="Webb J.S."/>
            <person name="Jaromczyk J."/>
            <person name="Schardl C.L."/>
        </authorList>
    </citation>
    <scope>NUCLEOTIDE SEQUENCE [LARGE SCALE GENOMIC DNA]</scope>
    <source>
        <strain evidence="5">CY1</strain>
    </source>
</reference>
<keyword evidence="5" id="KW-1185">Reference proteome</keyword>
<dbReference type="InterPro" id="IPR017871">
    <property type="entry name" value="ABC_transporter-like_CS"/>
</dbReference>
<dbReference type="PROSITE" id="PS00211">
    <property type="entry name" value="ABC_TRANSPORTER_1"/>
    <property type="match status" value="1"/>
</dbReference>
<evidence type="ECO:0000313" key="5">
    <source>
        <dbReference type="Proteomes" id="UP000190626"/>
    </source>
</evidence>
<dbReference type="STRING" id="1469647.BC351_16180"/>
<dbReference type="PANTHER" id="PTHR43119:SF1">
    <property type="entry name" value="ABC TRANSPORTER DOMAIN-CONTAINING PROTEIN"/>
    <property type="match status" value="1"/>
</dbReference>
<dbReference type="EMBL" id="MBTG01000003">
    <property type="protein sequence ID" value="OPH60736.1"/>
    <property type="molecule type" value="Genomic_DNA"/>
</dbReference>
<accession>A0A1V4HQP1</accession>
<protein>
    <recommendedName>
        <fullName evidence="3">ABC transporter domain-containing protein</fullName>
    </recommendedName>
</protein>
<gene>
    <name evidence="4" type="ORF">BC351_16180</name>
</gene>
<dbReference type="GO" id="GO:0016887">
    <property type="term" value="F:ATP hydrolysis activity"/>
    <property type="evidence" value="ECO:0007669"/>
    <property type="project" value="InterPro"/>
</dbReference>
<dbReference type="InterPro" id="IPR003593">
    <property type="entry name" value="AAA+_ATPase"/>
</dbReference>
<dbReference type="OrthoDB" id="9785080at2"/>
<dbReference type="Gene3D" id="3.40.50.300">
    <property type="entry name" value="P-loop containing nucleotide triphosphate hydrolases"/>
    <property type="match status" value="1"/>
</dbReference>
<evidence type="ECO:0000256" key="1">
    <source>
        <dbReference type="ARBA" id="ARBA00022741"/>
    </source>
</evidence>
<dbReference type="RefSeq" id="WP_079409488.1">
    <property type="nucleotide sequence ID" value="NZ_MBTG01000003.1"/>
</dbReference>
<dbReference type="SMART" id="SM00382">
    <property type="entry name" value="AAA"/>
    <property type="match status" value="1"/>
</dbReference>
<proteinExistence type="predicted"/>
<dbReference type="InterPro" id="IPR027417">
    <property type="entry name" value="P-loop_NTPase"/>
</dbReference>
<dbReference type="Proteomes" id="UP000190626">
    <property type="component" value="Unassembled WGS sequence"/>
</dbReference>
<dbReference type="AlphaFoldDB" id="A0A1V4HQP1"/>
<dbReference type="InterPro" id="IPR003439">
    <property type="entry name" value="ABC_transporter-like_ATP-bd"/>
</dbReference>
<sequence length="245" mass="27242">MVLSAILLIEHLHKKHPNGGEAPLFDRISAEVAPQDRIIILGPSGQGKSTLLRVIAALESKDGGQLTLHGKQTADWGPTEWRKRVCYVPQQPTMLPATIKDNLATVSKLHQTTFDQQAAESLMNQVGLGDLDWSQKAAELSGGQKQRVQLVRSMLLKSDILLLDEATSALDSQSKQAVEATLMKWHHEQGKGIIWVTHEQEQARRVGNRFWHLDSGILAEARMENLFQKTPSERVEKGDDPACQH</sequence>
<dbReference type="CDD" id="cd03228">
    <property type="entry name" value="ABCC_MRP_Like"/>
    <property type="match status" value="1"/>
</dbReference>
<keyword evidence="1" id="KW-0547">Nucleotide-binding</keyword>
<dbReference type="PANTHER" id="PTHR43119">
    <property type="entry name" value="ABC TRANSPORT PROTEIN ATP-BINDING COMPONENT-RELATED"/>
    <property type="match status" value="1"/>
</dbReference>
<dbReference type="Pfam" id="PF00005">
    <property type="entry name" value="ABC_tran"/>
    <property type="match status" value="1"/>
</dbReference>
<dbReference type="GO" id="GO:0005524">
    <property type="term" value="F:ATP binding"/>
    <property type="evidence" value="ECO:0007669"/>
    <property type="project" value="UniProtKB-KW"/>
</dbReference>
<feature type="domain" description="ABC transporter" evidence="3">
    <location>
        <begin position="7"/>
        <end position="240"/>
    </location>
</feature>
<dbReference type="SUPFAM" id="SSF52540">
    <property type="entry name" value="P-loop containing nucleoside triphosphate hydrolases"/>
    <property type="match status" value="1"/>
</dbReference>
<dbReference type="PROSITE" id="PS50893">
    <property type="entry name" value="ABC_TRANSPORTER_2"/>
    <property type="match status" value="1"/>
</dbReference>
<keyword evidence="2" id="KW-0067">ATP-binding</keyword>
<name>A0A1V4HQP1_9BACL</name>
<organism evidence="4 5">
    <name type="scientific">Paenibacillus ferrarius</name>
    <dbReference type="NCBI Taxonomy" id="1469647"/>
    <lineage>
        <taxon>Bacteria</taxon>
        <taxon>Bacillati</taxon>
        <taxon>Bacillota</taxon>
        <taxon>Bacilli</taxon>
        <taxon>Bacillales</taxon>
        <taxon>Paenibacillaceae</taxon>
        <taxon>Paenibacillus</taxon>
    </lineage>
</organism>
<evidence type="ECO:0000313" key="4">
    <source>
        <dbReference type="EMBL" id="OPH60736.1"/>
    </source>
</evidence>
<evidence type="ECO:0000259" key="3">
    <source>
        <dbReference type="PROSITE" id="PS50893"/>
    </source>
</evidence>
<evidence type="ECO:0000256" key="2">
    <source>
        <dbReference type="ARBA" id="ARBA00022840"/>
    </source>
</evidence>
<comment type="caution">
    <text evidence="4">The sequence shown here is derived from an EMBL/GenBank/DDBJ whole genome shotgun (WGS) entry which is preliminary data.</text>
</comment>